<dbReference type="SUPFAM" id="SSF140361">
    <property type="entry name" value="MIT domain-like"/>
    <property type="match status" value="1"/>
</dbReference>
<sequence>MEVMEGPLNLAHQQSRRADRLLAAGKYEEAISCHKKASAYLSEAMKLTQSEQGVNLRPPVLTEWPCVDVLWVSEAQPSLIPLWPAWTPCVCGGRDCCGWERPLAQPRPSCFEKRRGSVELPTQLGCRWGCSGRATPSSCCSSRRGGRGRSASSGSRPSAARTGRRPPSCRRRTGPPRTTPRAGAPFSRRSTALPPRSARPGCRACLTGTRTRCCSCCSGRASRPSRAPAARRPRMRRPSERSRPPRSPTWSGTCSSSWPRMKD</sequence>
<keyword evidence="4" id="KW-0675">Receptor</keyword>
<dbReference type="GeneID" id="103667996"/>
<protein>
    <submittedName>
        <fullName evidence="4">Nuclear receptor-binding factor 2 isoform X2</fullName>
    </submittedName>
</protein>
<evidence type="ECO:0000259" key="2">
    <source>
        <dbReference type="Pfam" id="PF17169"/>
    </source>
</evidence>
<dbReference type="Proteomes" id="UP000261680">
    <property type="component" value="Unplaced"/>
</dbReference>
<proteinExistence type="predicted"/>
<dbReference type="PANTHER" id="PTHR14964">
    <property type="entry name" value="NUCLEAR RECEPTOR BINDING FACTOR 2"/>
    <property type="match status" value="1"/>
</dbReference>
<evidence type="ECO:0000313" key="4">
    <source>
        <dbReference type="RefSeq" id="XP_040480398.1"/>
    </source>
</evidence>
<reference evidence="4" key="1">
    <citation type="submission" date="2025-08" db="UniProtKB">
        <authorList>
            <consortium name="RefSeq"/>
        </authorList>
    </citation>
    <scope>IDENTIFICATION</scope>
    <source>
        <tissue evidence="4">Whole blood</tissue>
    </source>
</reference>
<feature type="compositionally biased region" description="Low complexity" evidence="1">
    <location>
        <begin position="135"/>
        <end position="161"/>
    </location>
</feature>
<feature type="compositionally biased region" description="Polar residues" evidence="1">
    <location>
        <begin position="249"/>
        <end position="263"/>
    </location>
</feature>
<dbReference type="PANTHER" id="PTHR14964:SF2">
    <property type="entry name" value="NUCLEAR RECEPTOR-BINDING FACTOR 2"/>
    <property type="match status" value="1"/>
</dbReference>
<feature type="domain" description="Nuclear receptor-binding factor 2 MIT" evidence="2">
    <location>
        <begin position="4"/>
        <end position="53"/>
    </location>
</feature>
<keyword evidence="3" id="KW-1185">Reference proteome</keyword>
<feature type="compositionally biased region" description="Basic residues" evidence="1">
    <location>
        <begin position="162"/>
        <end position="174"/>
    </location>
</feature>
<evidence type="ECO:0000256" key="1">
    <source>
        <dbReference type="SAM" id="MobiDB-lite"/>
    </source>
</evidence>
<dbReference type="GO" id="GO:0006914">
    <property type="term" value="P:autophagy"/>
    <property type="evidence" value="ECO:0007669"/>
    <property type="project" value="InterPro"/>
</dbReference>
<dbReference type="AlphaFoldDB" id="A0A8M1FAG1"/>
<dbReference type="InterPro" id="IPR033393">
    <property type="entry name" value="NRBF2_MIT"/>
</dbReference>
<dbReference type="CTD" id="29982"/>
<feature type="compositionally biased region" description="Low complexity" evidence="1">
    <location>
        <begin position="218"/>
        <end position="228"/>
    </location>
</feature>
<feature type="compositionally biased region" description="Low complexity" evidence="1">
    <location>
        <begin position="175"/>
        <end position="185"/>
    </location>
</feature>
<feature type="region of interest" description="Disordered" evidence="1">
    <location>
        <begin position="217"/>
        <end position="263"/>
    </location>
</feature>
<name>A0A8M1FAG1_URSMA</name>
<organism evidence="3 4">
    <name type="scientific">Ursus maritimus</name>
    <name type="common">Polar bear</name>
    <name type="synonym">Thalarctos maritimus</name>
    <dbReference type="NCBI Taxonomy" id="29073"/>
    <lineage>
        <taxon>Eukaryota</taxon>
        <taxon>Metazoa</taxon>
        <taxon>Chordata</taxon>
        <taxon>Craniata</taxon>
        <taxon>Vertebrata</taxon>
        <taxon>Euteleostomi</taxon>
        <taxon>Mammalia</taxon>
        <taxon>Eutheria</taxon>
        <taxon>Laurasiatheria</taxon>
        <taxon>Carnivora</taxon>
        <taxon>Caniformia</taxon>
        <taxon>Ursidae</taxon>
        <taxon>Ursus</taxon>
    </lineage>
</organism>
<dbReference type="Gene3D" id="1.20.58.80">
    <property type="entry name" value="Phosphotransferase system, lactose/cellobiose-type IIA subunit"/>
    <property type="match status" value="1"/>
</dbReference>
<accession>A0A8M1FAG1</accession>
<gene>
    <name evidence="4" type="primary">NRBF2</name>
</gene>
<dbReference type="Pfam" id="PF17169">
    <property type="entry name" value="NRBF2_MIT"/>
    <property type="match status" value="1"/>
</dbReference>
<dbReference type="InterPro" id="IPR039679">
    <property type="entry name" value="NRBF2"/>
</dbReference>
<feature type="region of interest" description="Disordered" evidence="1">
    <location>
        <begin position="132"/>
        <end position="201"/>
    </location>
</feature>
<evidence type="ECO:0000313" key="3">
    <source>
        <dbReference type="Proteomes" id="UP000261680"/>
    </source>
</evidence>
<dbReference type="RefSeq" id="XP_040480398.1">
    <property type="nucleotide sequence ID" value="XM_040624464.1"/>
</dbReference>